<dbReference type="InParanoid" id="Q2LTF1"/>
<dbReference type="InterPro" id="IPR043144">
    <property type="entry name" value="Mal/L-sulf/L-lact_DH-like_ah"/>
</dbReference>
<reference evidence="3 4" key="1">
    <citation type="journal article" date="2007" name="Proc. Natl. Acad. Sci. U.S.A.">
        <title>The genome of Syntrophus aciditrophicus: life at the thermodynamic limit of microbial growth.</title>
        <authorList>
            <person name="McInerney M.J."/>
            <person name="Rohlin L."/>
            <person name="Mouttaki H."/>
            <person name="Kim U."/>
            <person name="Krupp R.S."/>
            <person name="Rios-Hernandez L."/>
            <person name="Sieber J."/>
            <person name="Struchtemeyer C.G."/>
            <person name="Bhattacharyya A."/>
            <person name="Campbell J.W."/>
            <person name="Gunsalus R.P."/>
        </authorList>
    </citation>
    <scope>NUCLEOTIDE SEQUENCE [LARGE SCALE GENOMIC DNA]</scope>
    <source>
        <strain evidence="3 4">SB</strain>
    </source>
</reference>
<dbReference type="Pfam" id="PF02615">
    <property type="entry name" value="Ldh_2"/>
    <property type="match status" value="1"/>
</dbReference>
<gene>
    <name evidence="3" type="ORF">SYN_02526</name>
</gene>
<proteinExistence type="inferred from homology"/>
<protein>
    <submittedName>
        <fullName evidence="3">Malate/L-lactate dehydrogenase</fullName>
    </submittedName>
</protein>
<dbReference type="EMBL" id="CP000252">
    <property type="protein sequence ID" value="ABC77362.1"/>
    <property type="molecule type" value="Genomic_DNA"/>
</dbReference>
<keyword evidence="2" id="KW-0560">Oxidoreductase</keyword>
<dbReference type="SUPFAM" id="SSF89733">
    <property type="entry name" value="L-sulfolactate dehydrogenase-like"/>
    <property type="match status" value="1"/>
</dbReference>
<dbReference type="PANTHER" id="PTHR11091">
    <property type="entry name" value="OXIDOREDUCTASE-RELATED"/>
    <property type="match status" value="1"/>
</dbReference>
<dbReference type="AlphaFoldDB" id="Q2LTF1"/>
<evidence type="ECO:0000256" key="2">
    <source>
        <dbReference type="ARBA" id="ARBA00023002"/>
    </source>
</evidence>
<comment type="similarity">
    <text evidence="1">Belongs to the LDH2/MDH2 oxidoreductase family.</text>
</comment>
<evidence type="ECO:0000313" key="3">
    <source>
        <dbReference type="EMBL" id="ABC77362.1"/>
    </source>
</evidence>
<sequence length="373" mass="40511">MTFFIMEASSMSLYVNNQKLTQFVQKIFSSFGVTREDAVICADNLVLADLRGIPSHGVARLRRYVDGMSNGTILPHSKPIIVREAPSTATVDGQAGLGQIVGHFSTQLAIEKARKTGVGIVAVRNSNHYGIAGYYTQMMLDAGLLGISMTNTAPLVVPTFGRKMIIGTNPISMTAPTRRNKPFFLDMATSVIPRGKLEVYDRMGKDMPEGWAVDSKGQTATDATEVLRNMVARLGGGILPLGGEGELYGGYKGYGIALLVDILCGVLSGGAYADLVDIKGPGGAGQPALVAHFFMALNIENFVEMEIFMEKMDDLIDRLKESAKAEGQNRIYIHGEKEYELYEQHRQTGVPLEENVHETLKAIAGERGVVFDL</sequence>
<name>Q2LTF1_SYNAS</name>
<dbReference type="GO" id="GO:0016491">
    <property type="term" value="F:oxidoreductase activity"/>
    <property type="evidence" value="ECO:0007669"/>
    <property type="project" value="UniProtKB-KW"/>
</dbReference>
<dbReference type="KEGG" id="sat:SYN_02526"/>
<dbReference type="Gene3D" id="1.10.1530.10">
    <property type="match status" value="1"/>
</dbReference>
<dbReference type="eggNOG" id="COG2055">
    <property type="taxonomic scope" value="Bacteria"/>
</dbReference>
<dbReference type="STRING" id="56780.SYN_02526"/>
<dbReference type="PANTHER" id="PTHR11091:SF0">
    <property type="entry name" value="MALATE DEHYDROGENASE"/>
    <property type="match status" value="1"/>
</dbReference>
<dbReference type="InterPro" id="IPR036111">
    <property type="entry name" value="Mal/L-sulfo/L-lacto_DH-like_sf"/>
</dbReference>
<dbReference type="FunCoup" id="Q2LTF1">
    <property type="interactions" value="57"/>
</dbReference>
<organism evidence="3 4">
    <name type="scientific">Syntrophus aciditrophicus (strain SB)</name>
    <dbReference type="NCBI Taxonomy" id="56780"/>
    <lineage>
        <taxon>Bacteria</taxon>
        <taxon>Pseudomonadati</taxon>
        <taxon>Thermodesulfobacteriota</taxon>
        <taxon>Syntrophia</taxon>
        <taxon>Syntrophales</taxon>
        <taxon>Syntrophaceae</taxon>
        <taxon>Syntrophus</taxon>
    </lineage>
</organism>
<evidence type="ECO:0000256" key="1">
    <source>
        <dbReference type="ARBA" id="ARBA00006056"/>
    </source>
</evidence>
<dbReference type="HOGENOM" id="CLU_040452_2_0_7"/>
<dbReference type="Proteomes" id="UP000001933">
    <property type="component" value="Chromosome"/>
</dbReference>
<keyword evidence="4" id="KW-1185">Reference proteome</keyword>
<evidence type="ECO:0000313" key="4">
    <source>
        <dbReference type="Proteomes" id="UP000001933"/>
    </source>
</evidence>
<dbReference type="Gene3D" id="3.30.1370.60">
    <property type="entry name" value="Hypothetical oxidoreductase yiak, domain 2"/>
    <property type="match status" value="1"/>
</dbReference>
<accession>Q2LTF1</accession>
<dbReference type="InterPro" id="IPR003767">
    <property type="entry name" value="Malate/L-lactate_DH-like"/>
</dbReference>
<dbReference type="InterPro" id="IPR043143">
    <property type="entry name" value="Mal/L-sulf/L-lact_DH-like_NADP"/>
</dbReference>